<keyword evidence="4" id="KW-1185">Reference proteome</keyword>
<accession>S9PH60</accession>
<reference evidence="3" key="1">
    <citation type="submission" date="2013-05" db="EMBL/GenBank/DDBJ databases">
        <title>Genome assembly of Cystobacter fuscus DSM 2262.</title>
        <authorList>
            <person name="Sharma G."/>
            <person name="Khatri I."/>
            <person name="Kaur C."/>
            <person name="Mayilraj S."/>
            <person name="Subramanian S."/>
        </authorList>
    </citation>
    <scope>NUCLEOTIDE SEQUENCE [LARGE SCALE GENOMIC DNA]</scope>
    <source>
        <strain evidence="3">DSM 2262</strain>
    </source>
</reference>
<dbReference type="SUPFAM" id="SSF48295">
    <property type="entry name" value="TrpR-like"/>
    <property type="match status" value="1"/>
</dbReference>
<dbReference type="InterPro" id="IPR001769">
    <property type="entry name" value="Gingipain"/>
</dbReference>
<dbReference type="InterPro" id="IPR029030">
    <property type="entry name" value="Caspase-like_dom_sf"/>
</dbReference>
<evidence type="ECO:0000259" key="2">
    <source>
        <dbReference type="Pfam" id="PF13518"/>
    </source>
</evidence>
<dbReference type="Pfam" id="PF01364">
    <property type="entry name" value="Peptidase_C25"/>
    <property type="match status" value="1"/>
</dbReference>
<dbReference type="GO" id="GO:0008234">
    <property type="term" value="F:cysteine-type peptidase activity"/>
    <property type="evidence" value="ECO:0007669"/>
    <property type="project" value="InterPro"/>
</dbReference>
<dbReference type="OrthoDB" id="3078209at2"/>
<protein>
    <recommendedName>
        <fullName evidence="5">Gingipain domain-containing protein</fullName>
    </recommendedName>
</protein>
<evidence type="ECO:0000259" key="1">
    <source>
        <dbReference type="Pfam" id="PF01364"/>
    </source>
</evidence>
<dbReference type="RefSeq" id="WP_002643452.1">
    <property type="nucleotide sequence ID" value="NZ_ANAH02000009.1"/>
</dbReference>
<comment type="caution">
    <text evidence="3">The sequence shown here is derived from an EMBL/GenBank/DDBJ whole genome shotgun (WGS) entry which is preliminary data.</text>
</comment>
<dbReference type="AlphaFoldDB" id="S9PH60"/>
<proteinExistence type="predicted"/>
<dbReference type="Pfam" id="PF13518">
    <property type="entry name" value="HTH_28"/>
    <property type="match status" value="1"/>
</dbReference>
<dbReference type="GO" id="GO:0006508">
    <property type="term" value="P:proteolysis"/>
    <property type="evidence" value="ECO:0007669"/>
    <property type="project" value="InterPro"/>
</dbReference>
<evidence type="ECO:0000313" key="3">
    <source>
        <dbReference type="EMBL" id="EPX61757.1"/>
    </source>
</evidence>
<dbReference type="GO" id="GO:0043565">
    <property type="term" value="F:sequence-specific DNA binding"/>
    <property type="evidence" value="ECO:0007669"/>
    <property type="project" value="InterPro"/>
</dbReference>
<name>S9PH60_CYSF2</name>
<dbReference type="EMBL" id="ANAH02000009">
    <property type="protein sequence ID" value="EPX61757.1"/>
    <property type="molecule type" value="Genomic_DNA"/>
</dbReference>
<dbReference type="InterPro" id="IPR010921">
    <property type="entry name" value="Trp_repressor/repl_initiator"/>
</dbReference>
<evidence type="ECO:0000313" key="4">
    <source>
        <dbReference type="Proteomes" id="UP000011682"/>
    </source>
</evidence>
<gene>
    <name evidence="3" type="ORF">D187_010376</name>
</gene>
<feature type="domain" description="Gingipain" evidence="1">
    <location>
        <begin position="145"/>
        <end position="467"/>
    </location>
</feature>
<dbReference type="eggNOG" id="COG4870">
    <property type="taxonomic scope" value="Bacteria"/>
</dbReference>
<feature type="domain" description="Insertion element IS150 protein InsJ-like helix-turn-helix" evidence="2">
    <location>
        <begin position="508"/>
        <end position="554"/>
    </location>
</feature>
<dbReference type="SUPFAM" id="SSF52129">
    <property type="entry name" value="Caspase-like"/>
    <property type="match status" value="1"/>
</dbReference>
<evidence type="ECO:0008006" key="5">
    <source>
        <dbReference type="Google" id="ProtNLM"/>
    </source>
</evidence>
<organism evidence="3 4">
    <name type="scientific">Cystobacter fuscus (strain ATCC 25194 / DSM 2262 / NBRC 100088 / M29)</name>
    <dbReference type="NCBI Taxonomy" id="1242864"/>
    <lineage>
        <taxon>Bacteria</taxon>
        <taxon>Pseudomonadati</taxon>
        <taxon>Myxococcota</taxon>
        <taxon>Myxococcia</taxon>
        <taxon>Myxococcales</taxon>
        <taxon>Cystobacterineae</taxon>
        <taxon>Archangiaceae</taxon>
        <taxon>Cystobacter</taxon>
    </lineage>
</organism>
<dbReference type="InterPro" id="IPR055247">
    <property type="entry name" value="InsJ-like_HTH"/>
</dbReference>
<dbReference type="Proteomes" id="UP000011682">
    <property type="component" value="Unassembled WGS sequence"/>
</dbReference>
<sequence>MNLELLLTHADDHLPTLEEGLPLESALNPPRPAASDMPTHLWDPGGEPNELPAQRWGVVAPEGPAGDRLLALIAPLRELRQQGQGAPVRVYRAPPDMDAPTAARWKRHVLQDEAVAEANRPRYLLMLGDLDQLSLEMQQILGGDGFIGRLAFSRDADYQAYVEKVLRWEKNPSDAQARALFYTAHDGTRATSVGYQGLITPSLQRCRERQELGDFPAKEILELGDEENGSVDRLLEQAASREPSVLFSLSHGLGAPRQGWKSVDAQHGLQGAMSLGAGQMLDASALANQPFLPGGLWFYLACFGAGTPSRSAFHPWLSQLRAAGQFTGPLDRLLASLPRQGERPFVAALPKAVLANPQGPLAVVGHMDLAWSYSFQDPGTTAKNRPSRFQGLLRSLVSGRRAGVGLNALSRFFTDANTELTTLYESQEEARRSDRPDPVDPTQRAHLWMLRQDLAGYVLLGDPAVRLPVSAGRESKAARPVSAQELAASLFGRPVAAPEPLPSAEKMAEAVLALLSGSESQRAIAERVGVSLKQLRHWEQVYKEAGLAAMERLHSRG</sequence>